<evidence type="ECO:0000313" key="2">
    <source>
        <dbReference type="Proteomes" id="UP000309997"/>
    </source>
</evidence>
<protein>
    <submittedName>
        <fullName evidence="1">Uncharacterized protein</fullName>
    </submittedName>
</protein>
<sequence length="235" mass="27274">MEQKTANKDEDLLSRFIGNDENSKEFLRDIVISFILAGRDTTSSALSWFFWLLSLNPDVESNILKELETIRSRNHKTIGDAYSFEELRDMHYLHAAISETLRLYPPVPVDILACRSDDVLPDGAFIGRKWFVVYCAYAMGRMESIWGKNCLEFLPERWLENGIYRQESPFKFPVFHAGPRMCLGKQMAYIQMKSIAASVIERFKIDVQNLEKCPEYVLSLTLRMKSGLQVRVKER</sequence>
<organism evidence="1 2">
    <name type="scientific">Populus alba</name>
    <name type="common">White poplar</name>
    <dbReference type="NCBI Taxonomy" id="43335"/>
    <lineage>
        <taxon>Eukaryota</taxon>
        <taxon>Viridiplantae</taxon>
        <taxon>Streptophyta</taxon>
        <taxon>Embryophyta</taxon>
        <taxon>Tracheophyta</taxon>
        <taxon>Spermatophyta</taxon>
        <taxon>Magnoliopsida</taxon>
        <taxon>eudicotyledons</taxon>
        <taxon>Gunneridae</taxon>
        <taxon>Pentapetalae</taxon>
        <taxon>rosids</taxon>
        <taxon>fabids</taxon>
        <taxon>Malpighiales</taxon>
        <taxon>Salicaceae</taxon>
        <taxon>Saliceae</taxon>
        <taxon>Populus</taxon>
    </lineage>
</organism>
<accession>A0ACC4C2H8</accession>
<evidence type="ECO:0000313" key="1">
    <source>
        <dbReference type="EMBL" id="KAL3585183.1"/>
    </source>
</evidence>
<gene>
    <name evidence="1" type="ORF">D5086_012050</name>
</gene>
<dbReference type="EMBL" id="RCHU02000006">
    <property type="protein sequence ID" value="KAL3585183.1"/>
    <property type="molecule type" value="Genomic_DNA"/>
</dbReference>
<name>A0ACC4C2H8_POPAL</name>
<keyword evidence="2" id="KW-1185">Reference proteome</keyword>
<comment type="caution">
    <text evidence="1">The sequence shown here is derived from an EMBL/GenBank/DDBJ whole genome shotgun (WGS) entry which is preliminary data.</text>
</comment>
<dbReference type="Proteomes" id="UP000309997">
    <property type="component" value="Unassembled WGS sequence"/>
</dbReference>
<proteinExistence type="predicted"/>
<reference evidence="1 2" key="1">
    <citation type="journal article" date="2024" name="Plant Biotechnol. J.">
        <title>Genome and CRISPR/Cas9 system of a widespread forest tree (Populus alba) in the world.</title>
        <authorList>
            <person name="Liu Y.J."/>
            <person name="Jiang P.F."/>
            <person name="Han X.M."/>
            <person name="Li X.Y."/>
            <person name="Wang H.M."/>
            <person name="Wang Y.J."/>
            <person name="Wang X.X."/>
            <person name="Zeng Q.Y."/>
        </authorList>
    </citation>
    <scope>NUCLEOTIDE SEQUENCE [LARGE SCALE GENOMIC DNA]</scope>
    <source>
        <strain evidence="2">cv. PAL-ZL1</strain>
    </source>
</reference>